<dbReference type="PROSITE" id="PS51192">
    <property type="entry name" value="HELICASE_ATP_BIND_1"/>
    <property type="match status" value="1"/>
</dbReference>
<dbReference type="SUPFAM" id="SSF52540">
    <property type="entry name" value="P-loop containing nucleoside triphosphate hydrolases"/>
    <property type="match status" value="1"/>
</dbReference>
<keyword evidence="8" id="KW-0413">Isomerase</keyword>
<evidence type="ECO:0000256" key="1">
    <source>
        <dbReference type="ARBA" id="ARBA00005446"/>
    </source>
</evidence>
<feature type="domain" description="Helicase C-terminal" evidence="14">
    <location>
        <begin position="216"/>
        <end position="370"/>
    </location>
</feature>
<dbReference type="GO" id="GO:0043138">
    <property type="term" value="F:3'-5' DNA helicase activity"/>
    <property type="evidence" value="ECO:0007669"/>
    <property type="project" value="UniProtKB-EC"/>
</dbReference>
<dbReference type="Gene3D" id="1.10.10.10">
    <property type="entry name" value="Winged helix-like DNA-binding domain superfamily/Winged helix DNA-binding domain"/>
    <property type="match status" value="1"/>
</dbReference>
<organism evidence="15">
    <name type="scientific">Pedobacter sp. KACC 23697</name>
    <dbReference type="NCBI Taxonomy" id="3149230"/>
    <lineage>
        <taxon>Bacteria</taxon>
        <taxon>Pseudomonadati</taxon>
        <taxon>Bacteroidota</taxon>
        <taxon>Sphingobacteriia</taxon>
        <taxon>Sphingobacteriales</taxon>
        <taxon>Sphingobacteriaceae</taxon>
        <taxon>Pedobacter</taxon>
    </lineage>
</organism>
<dbReference type="GO" id="GO:0003677">
    <property type="term" value="F:DNA binding"/>
    <property type="evidence" value="ECO:0007669"/>
    <property type="project" value="UniProtKB-KW"/>
</dbReference>
<dbReference type="InterPro" id="IPR001650">
    <property type="entry name" value="Helicase_C-like"/>
</dbReference>
<feature type="domain" description="Helicase ATP-binding" evidence="13">
    <location>
        <begin position="24"/>
        <end position="192"/>
    </location>
</feature>
<comment type="similarity">
    <text evidence="1">Belongs to the helicase family. RecQ subfamily.</text>
</comment>
<dbReference type="SMART" id="SM00487">
    <property type="entry name" value="DEXDc"/>
    <property type="match status" value="1"/>
</dbReference>
<evidence type="ECO:0000256" key="5">
    <source>
        <dbReference type="ARBA" id="ARBA00022806"/>
    </source>
</evidence>
<dbReference type="PANTHER" id="PTHR13710">
    <property type="entry name" value="DNA HELICASE RECQ FAMILY MEMBER"/>
    <property type="match status" value="1"/>
</dbReference>
<dbReference type="GO" id="GO:0046872">
    <property type="term" value="F:metal ion binding"/>
    <property type="evidence" value="ECO:0007669"/>
    <property type="project" value="UniProtKB-KW"/>
</dbReference>
<dbReference type="InterPro" id="IPR011545">
    <property type="entry name" value="DEAD/DEAH_box_helicase_dom"/>
</dbReference>
<evidence type="ECO:0000256" key="3">
    <source>
        <dbReference type="ARBA" id="ARBA00022741"/>
    </source>
</evidence>
<evidence type="ECO:0000259" key="14">
    <source>
        <dbReference type="PROSITE" id="PS51194"/>
    </source>
</evidence>
<evidence type="ECO:0000313" key="15">
    <source>
        <dbReference type="EMBL" id="XBO49356.1"/>
    </source>
</evidence>
<dbReference type="InterPro" id="IPR036388">
    <property type="entry name" value="WH-like_DNA-bd_sf"/>
</dbReference>
<proteinExistence type="inferred from homology"/>
<dbReference type="AlphaFoldDB" id="A0AAU7KA89"/>
<reference evidence="15" key="1">
    <citation type="submission" date="2024-05" db="EMBL/GenBank/DDBJ databases">
        <authorList>
            <person name="Kim S."/>
            <person name="Heo J."/>
            <person name="Choi H."/>
            <person name="Choi Y."/>
            <person name="Kwon S.-W."/>
            <person name="Kim Y."/>
        </authorList>
    </citation>
    <scope>NUCLEOTIDE SEQUENCE</scope>
    <source>
        <strain evidence="15">KACC 23697</strain>
    </source>
</reference>
<evidence type="ECO:0000256" key="8">
    <source>
        <dbReference type="ARBA" id="ARBA00023235"/>
    </source>
</evidence>
<keyword evidence="5 15" id="KW-0347">Helicase</keyword>
<dbReference type="NCBIfam" id="TIGR00614">
    <property type="entry name" value="recQ_fam"/>
    <property type="match status" value="1"/>
</dbReference>
<evidence type="ECO:0000256" key="10">
    <source>
        <dbReference type="ARBA" id="ARBA00034808"/>
    </source>
</evidence>
<dbReference type="PANTHER" id="PTHR13710:SF105">
    <property type="entry name" value="ATP-DEPENDENT DNA HELICASE Q1"/>
    <property type="match status" value="1"/>
</dbReference>
<evidence type="ECO:0000256" key="9">
    <source>
        <dbReference type="ARBA" id="ARBA00034617"/>
    </source>
</evidence>
<dbReference type="GO" id="GO:0030894">
    <property type="term" value="C:replisome"/>
    <property type="evidence" value="ECO:0007669"/>
    <property type="project" value="TreeGrafter"/>
</dbReference>
<name>A0AAU7KA89_9SPHI</name>
<evidence type="ECO:0000256" key="6">
    <source>
        <dbReference type="ARBA" id="ARBA00022840"/>
    </source>
</evidence>
<dbReference type="GO" id="GO:0016787">
    <property type="term" value="F:hydrolase activity"/>
    <property type="evidence" value="ECO:0007669"/>
    <property type="project" value="UniProtKB-KW"/>
</dbReference>
<keyword evidence="4" id="KW-0378">Hydrolase</keyword>
<dbReference type="InterPro" id="IPR032284">
    <property type="entry name" value="RecQ_Zn-bd"/>
</dbReference>
<comment type="catalytic activity">
    <reaction evidence="9">
        <text>Couples ATP hydrolysis with the unwinding of duplex DNA by translocating in the 3'-5' direction.</text>
        <dbReference type="EC" id="5.6.2.4"/>
    </reaction>
</comment>
<dbReference type="GO" id="GO:0005737">
    <property type="term" value="C:cytoplasm"/>
    <property type="evidence" value="ECO:0007669"/>
    <property type="project" value="TreeGrafter"/>
</dbReference>
<keyword evidence="2" id="KW-0479">Metal-binding</keyword>
<sequence>MTAIEILQKYWGHQAFRPLQEDIIASVLEGKDTLALLPTGGGKSICFQVPALVKEGICIVVSPLIALMKDQVEHLKSKGIEAIAIYAGMGKREIDILLDNCIYGKIKFLYLSPERLLSDLVQVRISYMNVNLIAVDEAHCISQWGYDFRPPYLQLSKLREILPNIPVLALTATATEFVRKDIVAKLEMKNPPVFVKSFARDNLSYVVFGHEDKYKKLIDICKNVKGTGLVYVRNRRETAEVANFINRNGIKADFYHAGLERDVRFLKQEEWKNNKTRIMVATNAFGMGIDKADVRFVVHLDLPESLEAYYQEAGRAGRDEKRSYAVLLANQSDVLGLESRYLDSFPSPDEIRKTYHYLGNYFQLAFGAGEGLNFAFDIADFCKRFNVSVLKTISALKFLEHDGYLTFSESVFLPSRIMFIASHEDIYRFQIENKAYDGIIKTILRSYGGAFDGFVKINEADLAKRTGLSYKDIINLLDKLQTIELLTYIQQTDQPQLQYVRPRVDMDHFDLDVKYLELRKEILHKQINAVVSYASSDLCRSIQLLHYFDEHHATKCGVCDVCLAEKKAGNHHLLREEIDYDIISLLQQQPLSLDDLVSHIKKGTEGERIDAIRELLDAGKIKTDGKKYYLEM</sequence>
<dbReference type="EC" id="5.6.2.4" evidence="10"/>
<dbReference type="InterPro" id="IPR014001">
    <property type="entry name" value="Helicase_ATP-bd"/>
</dbReference>
<dbReference type="SMART" id="SM00490">
    <property type="entry name" value="HELICc"/>
    <property type="match status" value="1"/>
</dbReference>
<dbReference type="InterPro" id="IPR027417">
    <property type="entry name" value="P-loop_NTPase"/>
</dbReference>
<evidence type="ECO:0000259" key="13">
    <source>
        <dbReference type="PROSITE" id="PS51192"/>
    </source>
</evidence>
<evidence type="ECO:0000256" key="12">
    <source>
        <dbReference type="ARBA" id="ARBA00044550"/>
    </source>
</evidence>
<dbReference type="GO" id="GO:0043590">
    <property type="term" value="C:bacterial nucleoid"/>
    <property type="evidence" value="ECO:0007669"/>
    <property type="project" value="TreeGrafter"/>
</dbReference>
<dbReference type="Pfam" id="PF00270">
    <property type="entry name" value="DEAD"/>
    <property type="match status" value="1"/>
</dbReference>
<evidence type="ECO:0000256" key="2">
    <source>
        <dbReference type="ARBA" id="ARBA00022723"/>
    </source>
</evidence>
<evidence type="ECO:0000256" key="11">
    <source>
        <dbReference type="ARBA" id="ARBA00044535"/>
    </source>
</evidence>
<protein>
    <recommendedName>
        <fullName evidence="11">ATP-dependent DNA helicase RecQ</fullName>
        <ecNumber evidence="10">5.6.2.4</ecNumber>
    </recommendedName>
    <alternativeName>
        <fullName evidence="12">DNA 3'-5' helicase RecQ</fullName>
    </alternativeName>
</protein>
<dbReference type="FunFam" id="3.40.50.300:FF:001389">
    <property type="entry name" value="ATP-dependent DNA helicase RecQ"/>
    <property type="match status" value="1"/>
</dbReference>
<dbReference type="Pfam" id="PF00271">
    <property type="entry name" value="Helicase_C"/>
    <property type="match status" value="1"/>
</dbReference>
<dbReference type="CDD" id="cd17920">
    <property type="entry name" value="DEXHc_RecQ"/>
    <property type="match status" value="1"/>
</dbReference>
<dbReference type="GO" id="GO:0009378">
    <property type="term" value="F:four-way junction helicase activity"/>
    <property type="evidence" value="ECO:0007669"/>
    <property type="project" value="TreeGrafter"/>
</dbReference>
<evidence type="ECO:0000256" key="4">
    <source>
        <dbReference type="ARBA" id="ARBA00022801"/>
    </source>
</evidence>
<dbReference type="Gene3D" id="3.40.50.300">
    <property type="entry name" value="P-loop containing nucleotide triphosphate hydrolases"/>
    <property type="match status" value="2"/>
</dbReference>
<dbReference type="GO" id="GO:0005524">
    <property type="term" value="F:ATP binding"/>
    <property type="evidence" value="ECO:0007669"/>
    <property type="project" value="UniProtKB-KW"/>
</dbReference>
<dbReference type="EMBL" id="CP157485">
    <property type="protein sequence ID" value="XBO49356.1"/>
    <property type="molecule type" value="Genomic_DNA"/>
</dbReference>
<keyword evidence="6" id="KW-0067">ATP-binding</keyword>
<dbReference type="GO" id="GO:0006310">
    <property type="term" value="P:DNA recombination"/>
    <property type="evidence" value="ECO:0007669"/>
    <property type="project" value="InterPro"/>
</dbReference>
<keyword evidence="3" id="KW-0547">Nucleotide-binding</keyword>
<dbReference type="Pfam" id="PF16124">
    <property type="entry name" value="RecQ_Zn_bind"/>
    <property type="match status" value="1"/>
</dbReference>
<keyword evidence="7" id="KW-0238">DNA-binding</keyword>
<dbReference type="RefSeq" id="WP_406826677.1">
    <property type="nucleotide sequence ID" value="NZ_CP157485.1"/>
</dbReference>
<dbReference type="GO" id="GO:0006281">
    <property type="term" value="P:DNA repair"/>
    <property type="evidence" value="ECO:0007669"/>
    <property type="project" value="TreeGrafter"/>
</dbReference>
<evidence type="ECO:0000256" key="7">
    <source>
        <dbReference type="ARBA" id="ARBA00023125"/>
    </source>
</evidence>
<dbReference type="InterPro" id="IPR004589">
    <property type="entry name" value="DNA_helicase_ATP-dep_RecQ"/>
</dbReference>
<dbReference type="PROSITE" id="PS51194">
    <property type="entry name" value="HELICASE_CTER"/>
    <property type="match status" value="1"/>
</dbReference>
<accession>A0AAU7KA89</accession>
<gene>
    <name evidence="15" type="ORF">ABEG20_07045</name>
</gene>